<evidence type="ECO:0000313" key="2">
    <source>
        <dbReference type="EMBL" id="RUP11379.1"/>
    </source>
</evidence>
<evidence type="ECO:0000313" key="3">
    <source>
        <dbReference type="Proteomes" id="UP000268093"/>
    </source>
</evidence>
<reference evidence="2 3" key="1">
    <citation type="journal article" date="2018" name="New Phytol.">
        <title>Phylogenomics of Endogonaceae and evolution of mycorrhizas within Mucoromycota.</title>
        <authorList>
            <person name="Chang Y."/>
            <person name="Desiro A."/>
            <person name="Na H."/>
            <person name="Sandor L."/>
            <person name="Lipzen A."/>
            <person name="Clum A."/>
            <person name="Barry K."/>
            <person name="Grigoriev I.V."/>
            <person name="Martin F.M."/>
            <person name="Stajich J.E."/>
            <person name="Smith M.E."/>
            <person name="Bonito G."/>
            <person name="Spatafora J.W."/>
        </authorList>
    </citation>
    <scope>NUCLEOTIDE SEQUENCE [LARGE SCALE GENOMIC DNA]</scope>
    <source>
        <strain evidence="2 3">GMNB39</strain>
    </source>
</reference>
<organism evidence="2 3">
    <name type="scientific">Jimgerdemannia flammicorona</name>
    <dbReference type="NCBI Taxonomy" id="994334"/>
    <lineage>
        <taxon>Eukaryota</taxon>
        <taxon>Fungi</taxon>
        <taxon>Fungi incertae sedis</taxon>
        <taxon>Mucoromycota</taxon>
        <taxon>Mucoromycotina</taxon>
        <taxon>Endogonomycetes</taxon>
        <taxon>Endogonales</taxon>
        <taxon>Endogonaceae</taxon>
        <taxon>Jimgerdemannia</taxon>
    </lineage>
</organism>
<protein>
    <submittedName>
        <fullName evidence="2">Uncharacterized protein</fullName>
    </submittedName>
</protein>
<feature type="region of interest" description="Disordered" evidence="1">
    <location>
        <begin position="30"/>
        <end position="57"/>
    </location>
</feature>
<evidence type="ECO:0000256" key="1">
    <source>
        <dbReference type="SAM" id="MobiDB-lite"/>
    </source>
</evidence>
<name>A0A433B8U7_9FUNG</name>
<dbReference type="EMBL" id="RBNI01016216">
    <property type="protein sequence ID" value="RUP11379.1"/>
    <property type="molecule type" value="Genomic_DNA"/>
</dbReference>
<accession>A0A433B8U7</accession>
<dbReference type="Proteomes" id="UP000268093">
    <property type="component" value="Unassembled WGS sequence"/>
</dbReference>
<comment type="caution">
    <text evidence="2">The sequence shown here is derived from an EMBL/GenBank/DDBJ whole genome shotgun (WGS) entry which is preliminary data.</text>
</comment>
<keyword evidence="3" id="KW-1185">Reference proteome</keyword>
<sequence length="84" mass="9576">MSERYLPYFDIPPEEWSILGFFKFQSRQDNFSGSSRKENSQLKKSSNPNAEDAKFSAQKTLRDMHKTLVKDIVASENGAVSKSV</sequence>
<proteinExistence type="predicted"/>
<gene>
    <name evidence="2" type="ORF">BC936DRAFT_139984</name>
</gene>
<dbReference type="AlphaFoldDB" id="A0A433B8U7"/>